<reference evidence="3" key="3">
    <citation type="submission" date="2021-05" db="UniProtKB">
        <authorList>
            <consortium name="EnsemblPlants"/>
        </authorList>
    </citation>
    <scope>IDENTIFICATION</scope>
    <source>
        <strain evidence="3">cv. B73</strain>
    </source>
</reference>
<evidence type="ECO:0000256" key="1">
    <source>
        <dbReference type="RuleBase" id="RU004915"/>
    </source>
</evidence>
<dbReference type="EC" id="3.2.2.22" evidence="1"/>
<evidence type="ECO:0000313" key="4">
    <source>
        <dbReference type="Proteomes" id="UP000007305"/>
    </source>
</evidence>
<keyword evidence="4" id="KW-1185">Reference proteome</keyword>
<dbReference type="STRING" id="4577.A0A1D6EGE5"/>
<accession>A0A1D6EGE5</accession>
<dbReference type="OrthoDB" id="695350at2759"/>
<dbReference type="OMA" id="LANTKHY"/>
<keyword evidence="1" id="KW-0652">Protein synthesis inhibitor</keyword>
<reference evidence="2 4" key="1">
    <citation type="submission" date="2015-12" db="EMBL/GenBank/DDBJ databases">
        <title>Update maize B73 reference genome by single molecule sequencing technologies.</title>
        <authorList>
            <consortium name="Maize Genome Sequencing Project"/>
            <person name="Ware D."/>
        </authorList>
    </citation>
    <scope>NUCLEOTIDE SEQUENCE [LARGE SCALE GENOMIC DNA]</scope>
    <source>
        <strain evidence="4">cv. B73</strain>
        <tissue evidence="2">Seedling</tissue>
    </source>
</reference>
<dbReference type="RefSeq" id="XP_008664492.1">
    <property type="nucleotide sequence ID" value="XM_008666270.3"/>
</dbReference>
<comment type="similarity">
    <text evidence="1">Belongs to the ribosome-inactivating protein family.</text>
</comment>
<dbReference type="Gene3D" id="3.40.420.10">
    <property type="entry name" value="Ricin (A subunit), domain 1"/>
    <property type="match status" value="1"/>
</dbReference>
<gene>
    <name evidence="3" type="primary">LOC103643115</name>
    <name evidence="2" type="ORF">ZEAMMB73_Zm00001d004581</name>
</gene>
<dbReference type="InterPro" id="IPR016138">
    <property type="entry name" value="Ribosome_inactivat_prot_sub1"/>
</dbReference>
<dbReference type="GO" id="GO:0006952">
    <property type="term" value="P:defense response"/>
    <property type="evidence" value="ECO:0007669"/>
    <property type="project" value="UniProtKB-KW"/>
</dbReference>
<dbReference type="Proteomes" id="UP000007305">
    <property type="component" value="Chromosome 2"/>
</dbReference>
<dbReference type="EnsemblPlants" id="Zm00001eb089930_T001">
    <property type="protein sequence ID" value="Zm00001eb089930_P001"/>
    <property type="gene ID" value="Zm00001eb089930"/>
</dbReference>
<dbReference type="PaxDb" id="4577-GRMZM2G100776_P01"/>
<proteinExistence type="evidence at protein level"/>
<organism evidence="2">
    <name type="scientific">Zea mays</name>
    <name type="common">Maize</name>
    <dbReference type="NCBI Taxonomy" id="4577"/>
    <lineage>
        <taxon>Eukaryota</taxon>
        <taxon>Viridiplantae</taxon>
        <taxon>Streptophyta</taxon>
        <taxon>Embryophyta</taxon>
        <taxon>Tracheophyta</taxon>
        <taxon>Spermatophyta</taxon>
        <taxon>Magnoliopsida</taxon>
        <taxon>Liliopsida</taxon>
        <taxon>Poales</taxon>
        <taxon>Poaceae</taxon>
        <taxon>PACMAD clade</taxon>
        <taxon>Panicoideae</taxon>
        <taxon>Andropogonodae</taxon>
        <taxon>Andropogoneae</taxon>
        <taxon>Tripsacinae</taxon>
        <taxon>Zea</taxon>
    </lineage>
</organism>
<keyword evidence="2" id="KW-0326">Glycosidase</keyword>
<evidence type="ECO:0000313" key="3">
    <source>
        <dbReference type="EnsemblPlants" id="Zm00001eb089930_P001"/>
    </source>
</evidence>
<dbReference type="GO" id="GO:0017148">
    <property type="term" value="P:negative regulation of translation"/>
    <property type="evidence" value="ECO:0007669"/>
    <property type="project" value="UniProtKB-KW"/>
</dbReference>
<dbReference type="SUPFAM" id="SSF56371">
    <property type="entry name" value="Ribosome inactivating proteins (RIP)"/>
    <property type="match status" value="1"/>
</dbReference>
<dbReference type="KEGG" id="zma:103643115"/>
<name>A0A1D6EGE5_MAIZE</name>
<dbReference type="GO" id="GO:0090729">
    <property type="term" value="F:toxin activity"/>
    <property type="evidence" value="ECO:0007669"/>
    <property type="project" value="UniProtKB-KW"/>
</dbReference>
<reference evidence="3" key="2">
    <citation type="submission" date="2019-07" db="EMBL/GenBank/DDBJ databases">
        <authorList>
            <person name="Seetharam A."/>
            <person name="Woodhouse M."/>
            <person name="Cannon E."/>
        </authorList>
    </citation>
    <scope>NUCLEOTIDE SEQUENCE [LARGE SCALE GENOMIC DNA]</scope>
    <source>
        <strain evidence="3">cv. B73</strain>
    </source>
</reference>
<dbReference type="AlphaFoldDB" id="A0A1D6EGE5"/>
<dbReference type="InterPro" id="IPR036041">
    <property type="entry name" value="Ribosome-inact_prot_sf"/>
</dbReference>
<dbReference type="Gramene" id="Zm00001eb089930_T001">
    <property type="protein sequence ID" value="Zm00001eb089930_P001"/>
    <property type="gene ID" value="Zm00001eb089930"/>
</dbReference>
<comment type="catalytic activity">
    <reaction evidence="1">
        <text>Endohydrolysis of the N-glycosidic bond at one specific adenosine on the 28S rRNA.</text>
        <dbReference type="EC" id="3.2.2.22"/>
    </reaction>
</comment>
<sequence>MALEKIASIVQVTPFNVTSDSYATFIQNVRVALAGAKPDTVVGPKSKVSRPVLAKEASSSGLQPPKWIHVVLNGKGGAAPTVAIRSDNAYIVGFTNSKGTWYQLSRTGAQEKLVDDNPVMAGFDGNYNTLIGGSDKLLTLNVAKFSVAAAAATFWNHKAGNTSYGDDCGSDEEEESGMLRAGDPLKVAVATLAVAICEAARFVPVSTVIGKGWGEQRVSVTAKEVSYIMDWGDLSRALLKWKSGGYKDDKPFQPFKGIGINNGEEALAVVALLKLMSGSQSLLAWLKCFWGLLVKKLKREDMNYEKPKTAAIVNPL</sequence>
<dbReference type="InterPro" id="IPR001574">
    <property type="entry name" value="Ribosome_inactivat_prot"/>
</dbReference>
<dbReference type="PANTHER" id="PTHR33453:SF44">
    <property type="entry name" value="RRNA N-GLYCOSYLASE"/>
    <property type="match status" value="1"/>
</dbReference>
<dbReference type="EMBL" id="CM007648">
    <property type="protein sequence ID" value="ONM19241.1"/>
    <property type="molecule type" value="Genomic_DNA"/>
</dbReference>
<dbReference type="ExpressionAtlas" id="A0A1D6EGE5">
    <property type="expression patterns" value="baseline and differential"/>
</dbReference>
<protein>
    <recommendedName>
        <fullName evidence="1">rRNA N-glycosylase</fullName>
        <ecNumber evidence="1">3.2.2.22</ecNumber>
    </recommendedName>
</protein>
<dbReference type="Pfam" id="PF00161">
    <property type="entry name" value="RIP"/>
    <property type="match status" value="1"/>
</dbReference>
<dbReference type="GO" id="GO:0030598">
    <property type="term" value="F:rRNA N-glycosylase activity"/>
    <property type="evidence" value="ECO:0007669"/>
    <property type="project" value="UniProtKB-EC"/>
</dbReference>
<dbReference type="eggNOG" id="ENOG502R47M">
    <property type="taxonomic scope" value="Eukaryota"/>
</dbReference>
<keyword evidence="1" id="KW-0800">Toxin</keyword>
<dbReference type="PANTHER" id="PTHR33453">
    <property type="match status" value="1"/>
</dbReference>
<dbReference type="SMR" id="A0A1D6EGE5"/>
<evidence type="ECO:0000313" key="2">
    <source>
        <dbReference type="EMBL" id="ONM19241.1"/>
    </source>
</evidence>
<evidence type="ECO:0007829" key="5">
    <source>
        <dbReference type="PeptideAtlas" id="A0A1D6EGE5"/>
    </source>
</evidence>
<keyword evidence="1" id="KW-0611">Plant defense</keyword>
<dbReference type="GeneID" id="103643115"/>
<keyword evidence="1" id="KW-0378">Hydrolase</keyword>
<keyword evidence="5" id="KW-1267">Proteomics identification</keyword>